<reference evidence="5" key="1">
    <citation type="submission" date="2022-11" db="UniProtKB">
        <authorList>
            <consortium name="WormBaseParasite"/>
        </authorList>
    </citation>
    <scope>IDENTIFICATION</scope>
</reference>
<dbReference type="PANTHER" id="PTHR46705">
    <property type="entry name" value="PROTEIN CBG09805"/>
    <property type="match status" value="1"/>
</dbReference>
<dbReference type="Proteomes" id="UP000887560">
    <property type="component" value="Unplaced"/>
</dbReference>
<dbReference type="InterPro" id="IPR004911">
    <property type="entry name" value="Interferon-induced_GILT"/>
</dbReference>
<dbReference type="PANTHER" id="PTHR46705:SF3">
    <property type="entry name" value="DOMAIN OF UNKNOWN FUNCTION DB DOMAIN-CONTAINING PROTEIN"/>
    <property type="match status" value="1"/>
</dbReference>
<evidence type="ECO:0000256" key="2">
    <source>
        <dbReference type="ARBA" id="ARBA00023180"/>
    </source>
</evidence>
<dbReference type="WBParaSite" id="scf7180000422163.g8472">
    <property type="protein sequence ID" value="scf7180000422163.g8472"/>
    <property type="gene ID" value="scf7180000422163.g8472"/>
</dbReference>
<evidence type="ECO:0000259" key="3">
    <source>
        <dbReference type="Pfam" id="PF01682"/>
    </source>
</evidence>
<accession>A0A915NWD0</accession>
<dbReference type="GO" id="GO:0016671">
    <property type="term" value="F:oxidoreductase activity, acting on a sulfur group of donors, disulfide as acceptor"/>
    <property type="evidence" value="ECO:0007669"/>
    <property type="project" value="InterPro"/>
</dbReference>
<keyword evidence="4" id="KW-1185">Reference proteome</keyword>
<dbReference type="Pfam" id="PF03227">
    <property type="entry name" value="GILT"/>
    <property type="match status" value="1"/>
</dbReference>
<evidence type="ECO:0000313" key="4">
    <source>
        <dbReference type="Proteomes" id="UP000887560"/>
    </source>
</evidence>
<dbReference type="Pfam" id="PF01682">
    <property type="entry name" value="DB"/>
    <property type="match status" value="1"/>
</dbReference>
<name>A0A915NWD0_9BILA</name>
<evidence type="ECO:0000313" key="5">
    <source>
        <dbReference type="WBParaSite" id="scf7180000422163.g8472"/>
    </source>
</evidence>
<proteinExistence type="inferred from homology"/>
<keyword evidence="2" id="KW-0325">Glycoprotein</keyword>
<comment type="similarity">
    <text evidence="1">Belongs to the GILT family.</text>
</comment>
<evidence type="ECO:0000256" key="1">
    <source>
        <dbReference type="ARBA" id="ARBA00005679"/>
    </source>
</evidence>
<sequence>MWQFHIRRPGIMNLQIIPFGKGNCEFTRDRRLICKCMHGPTECDLNRLQNCAISYFPKRHIGLVICIQGLKNLEEAYQRCLSRLSPRTQFRLKQCAQTQTGEVLNYYSMLNTHRAGIRIWPTAYINGYFFDRSYPMECLATGICCCGITCMPAPAMVCNPASCQPGYTCGHYGCARNKARSALTKKDGLIVSVDEYVNKTLLNPKRIVFDRVKEKKYFSEGKQEEYELDKNTTQTFCFVNVVKLQQMYFKRDPCPIAAATDIQYCAAQGRDHSRCCAKVGIASTLAGNKCLAFCDQRAGKVTKLDFSYLPCYDHFENMKRCFYNEIRMHMETILLPKLEKMSRIKIEE</sequence>
<organism evidence="4 5">
    <name type="scientific">Meloidogyne floridensis</name>
    <dbReference type="NCBI Taxonomy" id="298350"/>
    <lineage>
        <taxon>Eukaryota</taxon>
        <taxon>Metazoa</taxon>
        <taxon>Ecdysozoa</taxon>
        <taxon>Nematoda</taxon>
        <taxon>Chromadorea</taxon>
        <taxon>Rhabditida</taxon>
        <taxon>Tylenchina</taxon>
        <taxon>Tylenchomorpha</taxon>
        <taxon>Tylenchoidea</taxon>
        <taxon>Meloidogynidae</taxon>
        <taxon>Meloidogyninae</taxon>
        <taxon>Meloidogyne</taxon>
    </lineage>
</organism>
<dbReference type="AlphaFoldDB" id="A0A915NWD0"/>
<feature type="domain" description="Domain of unknown function DB" evidence="3">
    <location>
        <begin position="233"/>
        <end position="322"/>
    </location>
</feature>
<protein>
    <recommendedName>
        <fullName evidence="3">Domain of unknown function DB domain-containing protein</fullName>
    </recommendedName>
</protein>
<dbReference type="InterPro" id="IPR002602">
    <property type="entry name" value="DB"/>
</dbReference>